<evidence type="ECO:0000313" key="5">
    <source>
        <dbReference type="Proteomes" id="UP000183920"/>
    </source>
</evidence>
<dbReference type="InterPro" id="IPR014905">
    <property type="entry name" value="HIRAN"/>
</dbReference>
<reference evidence="5" key="1">
    <citation type="submission" date="2015-06" db="EMBL/GenBank/DDBJ databases">
        <authorList>
            <person name="Urmite Genomes"/>
        </authorList>
    </citation>
    <scope>NUCLEOTIDE SEQUENCE [LARGE SCALE GENOMIC DNA]</scope>
    <source>
        <strain evidence="5">CSUR P1867</strain>
    </source>
</reference>
<keyword evidence="2" id="KW-0378">Hydrolase</keyword>
<evidence type="ECO:0000259" key="3">
    <source>
        <dbReference type="SMART" id="SM00910"/>
    </source>
</evidence>
<gene>
    <name evidence="4" type="ORF">BN1804_03090</name>
</gene>
<dbReference type="RefSeq" id="WP_072064712.1">
    <property type="nucleotide sequence ID" value="NZ_CVRY01000006.1"/>
</dbReference>
<evidence type="ECO:0000256" key="1">
    <source>
        <dbReference type="ARBA" id="ARBA00022723"/>
    </source>
</evidence>
<name>A0A0G4QFI3_9GAMM</name>
<dbReference type="Proteomes" id="UP000183920">
    <property type="component" value="Unassembled WGS sequence"/>
</dbReference>
<keyword evidence="1" id="KW-0479">Metal-binding</keyword>
<proteinExistence type="predicted"/>
<dbReference type="GO" id="GO:0003676">
    <property type="term" value="F:nucleic acid binding"/>
    <property type="evidence" value="ECO:0007669"/>
    <property type="project" value="InterPro"/>
</dbReference>
<evidence type="ECO:0000313" key="4">
    <source>
        <dbReference type="EMBL" id="CRL64603.1"/>
    </source>
</evidence>
<dbReference type="GO" id="GO:0016818">
    <property type="term" value="F:hydrolase activity, acting on acid anhydrides, in phosphorus-containing anhydrides"/>
    <property type="evidence" value="ECO:0007669"/>
    <property type="project" value="InterPro"/>
</dbReference>
<dbReference type="GO" id="GO:0008270">
    <property type="term" value="F:zinc ion binding"/>
    <property type="evidence" value="ECO:0007669"/>
    <property type="project" value="InterPro"/>
</dbReference>
<dbReference type="Pfam" id="PF08797">
    <property type="entry name" value="HIRAN"/>
    <property type="match status" value="1"/>
</dbReference>
<dbReference type="EMBL" id="CVRY01000006">
    <property type="protein sequence ID" value="CRL64603.1"/>
    <property type="molecule type" value="Genomic_DNA"/>
</dbReference>
<feature type="domain" description="HIRAN" evidence="3">
    <location>
        <begin position="125"/>
        <end position="228"/>
    </location>
</feature>
<organism evidence="4 5">
    <name type="scientific">Proteus penneri</name>
    <dbReference type="NCBI Taxonomy" id="102862"/>
    <lineage>
        <taxon>Bacteria</taxon>
        <taxon>Pseudomonadati</taxon>
        <taxon>Pseudomonadota</taxon>
        <taxon>Gammaproteobacteria</taxon>
        <taxon>Enterobacterales</taxon>
        <taxon>Morganellaceae</taxon>
        <taxon>Proteus</taxon>
    </lineage>
</organism>
<dbReference type="AlphaFoldDB" id="A0A0G4QFI3"/>
<dbReference type="SMART" id="SM00910">
    <property type="entry name" value="HIRAN"/>
    <property type="match status" value="1"/>
</dbReference>
<dbReference type="Gene3D" id="3.30.70.2330">
    <property type="match status" value="1"/>
</dbReference>
<protein>
    <recommendedName>
        <fullName evidence="3">HIRAN domain-containing protein</fullName>
    </recommendedName>
</protein>
<evidence type="ECO:0000256" key="2">
    <source>
        <dbReference type="ARBA" id="ARBA00022801"/>
    </source>
</evidence>
<sequence>MINSNSVYIAWQAPDTRDWHVVGTLQKRDSGYTFKYTNGALKSTKFIKFSGMNDVHETYVSEELFPLFKNRILSPKRPEYPQFIKWLGLEDKNINSLDILARSGGLRNTDQLQIFQRIETDAEGQFEYFFFLHGLGYLNPLANERVSKLQQGEALRLCLDLQNSYDKNAVIARAENPAQIVGYCPRYLAHDIKKILLNSPDSVALTVEKISDDAPYNYRLLCKLSGILDANCKMMLTPEDEFNVIE</sequence>
<accession>A0A0G4QFI3</accession>